<evidence type="ECO:0000313" key="3">
    <source>
        <dbReference type="EMBL" id="KAF6200881.1"/>
    </source>
</evidence>
<dbReference type="PROSITE" id="PS51155">
    <property type="entry name" value="CHIT_BIND_RR_2"/>
    <property type="match status" value="1"/>
</dbReference>
<dbReference type="AlphaFoldDB" id="A0A6A4IUB2"/>
<dbReference type="EMBL" id="WIXP02000013">
    <property type="protein sequence ID" value="KAF6200881.1"/>
    <property type="molecule type" value="Genomic_DNA"/>
</dbReference>
<keyword evidence="2" id="KW-0732">Signal</keyword>
<evidence type="ECO:0000313" key="4">
    <source>
        <dbReference type="Proteomes" id="UP000466442"/>
    </source>
</evidence>
<dbReference type="PANTHER" id="PTHR12236">
    <property type="entry name" value="STRUCTURAL CONTITUENT OF CUTICLE"/>
    <property type="match status" value="1"/>
</dbReference>
<comment type="caution">
    <text evidence="3">The sequence shown here is derived from an EMBL/GenBank/DDBJ whole genome shotgun (WGS) entry which is preliminary data.</text>
</comment>
<dbReference type="InterPro" id="IPR000618">
    <property type="entry name" value="Insect_cuticle"/>
</dbReference>
<name>A0A6A4IUB2_APOLU</name>
<dbReference type="PRINTS" id="PR00947">
    <property type="entry name" value="CUTICLE"/>
</dbReference>
<dbReference type="Proteomes" id="UP000466442">
    <property type="component" value="Unassembled WGS sequence"/>
</dbReference>
<feature type="signal peptide" evidence="2">
    <location>
        <begin position="1"/>
        <end position="18"/>
    </location>
</feature>
<organism evidence="3 4">
    <name type="scientific">Apolygus lucorum</name>
    <name type="common">Small green plant bug</name>
    <name type="synonym">Lygocoris lucorum</name>
    <dbReference type="NCBI Taxonomy" id="248454"/>
    <lineage>
        <taxon>Eukaryota</taxon>
        <taxon>Metazoa</taxon>
        <taxon>Ecdysozoa</taxon>
        <taxon>Arthropoda</taxon>
        <taxon>Hexapoda</taxon>
        <taxon>Insecta</taxon>
        <taxon>Pterygota</taxon>
        <taxon>Neoptera</taxon>
        <taxon>Paraneoptera</taxon>
        <taxon>Hemiptera</taxon>
        <taxon>Heteroptera</taxon>
        <taxon>Panheteroptera</taxon>
        <taxon>Cimicomorpha</taxon>
        <taxon>Miridae</taxon>
        <taxon>Mirini</taxon>
        <taxon>Apolygus</taxon>
    </lineage>
</organism>
<protein>
    <submittedName>
        <fullName evidence="3">Uncharacterized protein</fullName>
    </submittedName>
</protein>
<sequence>MAFTKIIVLVAAVSVAYARPQYFASAGPLTTVAHAPISSYAVAQAPIAVAPQPIAYAPAPVAVAPQPIAVAPQPIIAQAAPAIVTRPAEEYDPHPQYSFTYNVNDPSTGDSKQQTETRDGDNVQGSYSLVEPDGSTRTVEYTADSINGFNAVVHKGPASHPASAPIAVASQPIAVAPQPIAYAPAPVAVAPQPIAYAPAPVAVAPQPIAYAPAPISYAPAPVSYASAQTIRYAAAAPAISTIAQPQAIIQTSYASPALSYHYK</sequence>
<dbReference type="InterPro" id="IPR031311">
    <property type="entry name" value="CHIT_BIND_RR_consensus"/>
</dbReference>
<gene>
    <name evidence="3" type="ORF">GE061_005328</name>
</gene>
<accession>A0A6A4IUB2</accession>
<evidence type="ECO:0000256" key="1">
    <source>
        <dbReference type="SAM" id="MobiDB-lite"/>
    </source>
</evidence>
<dbReference type="GO" id="GO:0031012">
    <property type="term" value="C:extracellular matrix"/>
    <property type="evidence" value="ECO:0007669"/>
    <property type="project" value="TreeGrafter"/>
</dbReference>
<dbReference type="Pfam" id="PF00379">
    <property type="entry name" value="Chitin_bind_4"/>
    <property type="match status" value="1"/>
</dbReference>
<dbReference type="GO" id="GO:0005615">
    <property type="term" value="C:extracellular space"/>
    <property type="evidence" value="ECO:0007669"/>
    <property type="project" value="TreeGrafter"/>
</dbReference>
<feature type="chain" id="PRO_5043388918" evidence="2">
    <location>
        <begin position="19"/>
        <end position="263"/>
    </location>
</feature>
<dbReference type="InterPro" id="IPR051217">
    <property type="entry name" value="Insect_Cuticle_Struc_Prot"/>
</dbReference>
<dbReference type="PROSITE" id="PS00233">
    <property type="entry name" value="CHIT_BIND_RR_1"/>
    <property type="match status" value="1"/>
</dbReference>
<dbReference type="GO" id="GO:0042302">
    <property type="term" value="F:structural constituent of cuticle"/>
    <property type="evidence" value="ECO:0007669"/>
    <property type="project" value="UniProtKB-UniRule"/>
</dbReference>
<keyword evidence="4" id="KW-1185">Reference proteome</keyword>
<feature type="compositionally biased region" description="Polar residues" evidence="1">
    <location>
        <begin position="97"/>
        <end position="112"/>
    </location>
</feature>
<dbReference type="PANTHER" id="PTHR12236:SF95">
    <property type="entry name" value="CUTICULAR PROTEIN 76BD, ISOFORM C-RELATED"/>
    <property type="match status" value="1"/>
</dbReference>
<dbReference type="OrthoDB" id="6628116at2759"/>
<reference evidence="3" key="1">
    <citation type="journal article" date="2021" name="Mol. Ecol. Resour.">
        <title>Apolygus lucorum genome provides insights into omnivorousness and mesophyll feeding.</title>
        <authorList>
            <person name="Liu Y."/>
            <person name="Liu H."/>
            <person name="Wang H."/>
            <person name="Huang T."/>
            <person name="Liu B."/>
            <person name="Yang B."/>
            <person name="Yin L."/>
            <person name="Li B."/>
            <person name="Zhang Y."/>
            <person name="Zhang S."/>
            <person name="Jiang F."/>
            <person name="Zhang X."/>
            <person name="Ren Y."/>
            <person name="Wang B."/>
            <person name="Wang S."/>
            <person name="Lu Y."/>
            <person name="Wu K."/>
            <person name="Fan W."/>
            <person name="Wang G."/>
        </authorList>
    </citation>
    <scope>NUCLEOTIDE SEQUENCE</scope>
    <source>
        <strain evidence="3">12Hb</strain>
    </source>
</reference>
<feature type="region of interest" description="Disordered" evidence="1">
    <location>
        <begin position="94"/>
        <end position="136"/>
    </location>
</feature>
<evidence type="ECO:0000256" key="2">
    <source>
        <dbReference type="SAM" id="SignalP"/>
    </source>
</evidence>
<proteinExistence type="predicted"/>